<evidence type="ECO:0000256" key="1">
    <source>
        <dbReference type="ARBA" id="ARBA00022723"/>
    </source>
</evidence>
<evidence type="ECO:0000256" key="3">
    <source>
        <dbReference type="ARBA" id="ARBA00023014"/>
    </source>
</evidence>
<dbReference type="GO" id="GO:0051536">
    <property type="term" value="F:iron-sulfur cluster binding"/>
    <property type="evidence" value="ECO:0007669"/>
    <property type="project" value="UniProtKB-KW"/>
</dbReference>
<dbReference type="RefSeq" id="WP_008704448.1">
    <property type="nucleotide sequence ID" value="NZ_CYZP01000062.1"/>
</dbReference>
<dbReference type="Pfam" id="PF04432">
    <property type="entry name" value="FrhB_FdhB_C"/>
    <property type="match status" value="1"/>
</dbReference>
<feature type="domain" description="4Fe-4S ferredoxin-type" evidence="4">
    <location>
        <begin position="1"/>
        <end position="30"/>
    </location>
</feature>
<reference evidence="5 6" key="1">
    <citation type="submission" date="2015-09" db="EMBL/GenBank/DDBJ databases">
        <authorList>
            <consortium name="Pathogen Informatics"/>
        </authorList>
    </citation>
    <scope>NUCLEOTIDE SEQUENCE [LARGE SCALE GENOMIC DNA]</scope>
    <source>
        <strain evidence="5 6">2789STDY5834861</strain>
    </source>
</reference>
<dbReference type="SUPFAM" id="SSF54862">
    <property type="entry name" value="4Fe-4S ferredoxins"/>
    <property type="match status" value="1"/>
</dbReference>
<evidence type="ECO:0000259" key="4">
    <source>
        <dbReference type="PROSITE" id="PS51379"/>
    </source>
</evidence>
<evidence type="ECO:0000256" key="2">
    <source>
        <dbReference type="ARBA" id="ARBA00023004"/>
    </source>
</evidence>
<dbReference type="InterPro" id="IPR007525">
    <property type="entry name" value="FrhB_FdhB_C"/>
</dbReference>
<dbReference type="EMBL" id="CYZP01000062">
    <property type="protein sequence ID" value="CUO71558.1"/>
    <property type="molecule type" value="Genomic_DNA"/>
</dbReference>
<gene>
    <name evidence="5" type="ORF">ERS852476_03719</name>
</gene>
<keyword evidence="1" id="KW-0479">Metal-binding</keyword>
<dbReference type="Pfam" id="PF12838">
    <property type="entry name" value="Fer4_7"/>
    <property type="match status" value="1"/>
</dbReference>
<sequence>MIEINDKVNCSGCTACYAVCPQSAIEMKLDEEGFKYPRVDKNRCVECGLCNSVCPILNKRKIGEETTSGYIVQNKNDSIRLKSTSGAAINAIAEYVISCGGVVFGCEFSDDRVCRHTMATDISDLGKFQGSKYVQSELGDCFKSIKEQLDADKKVLFIGMPCQVAGLESYIKRNKENLYLIDLACHGVPSPGVFKDFIQFLEHKYKGKISNFVFRDKTYGYSATNIKVYFANGKTIDCRNDIKTFTRLMFKGITLRPSCYECAFKTKHRVSDITIFDCALVGSYNKDMDDDIGTTSILCHSDKGKKLLEQPDVIDKMRIKSVDSEELILTEGSMLIASAKKSENREAFFHDRELMTYEQLTNKYAPITLKMIIGDIVKRSLRYTGPIGKAVILYNKKKSIEKYQREFMGRSGENETAD</sequence>
<dbReference type="PANTHER" id="PTHR43193:SF2">
    <property type="entry name" value="POLYFERREDOXIN PROTEIN FWDF"/>
    <property type="match status" value="1"/>
</dbReference>
<dbReference type="PROSITE" id="PS00198">
    <property type="entry name" value="4FE4S_FER_1"/>
    <property type="match status" value="2"/>
</dbReference>
<dbReference type="PANTHER" id="PTHR43193">
    <property type="match status" value="1"/>
</dbReference>
<accession>A0A174HEH3</accession>
<keyword evidence="2" id="KW-0408">Iron</keyword>
<dbReference type="Gene3D" id="3.30.70.20">
    <property type="match status" value="1"/>
</dbReference>
<evidence type="ECO:0000313" key="5">
    <source>
        <dbReference type="EMBL" id="CUO71558.1"/>
    </source>
</evidence>
<protein>
    <submittedName>
        <fullName evidence="5">NADH dehydrogenase subunit I</fullName>
    </submittedName>
</protein>
<dbReference type="InterPro" id="IPR052977">
    <property type="entry name" value="Polyferredoxin-like_ET"/>
</dbReference>
<proteinExistence type="predicted"/>
<keyword evidence="3" id="KW-0411">Iron-sulfur</keyword>
<evidence type="ECO:0000313" key="6">
    <source>
        <dbReference type="Proteomes" id="UP000095645"/>
    </source>
</evidence>
<feature type="domain" description="4Fe-4S ferredoxin-type" evidence="4">
    <location>
        <begin position="35"/>
        <end position="65"/>
    </location>
</feature>
<organism evidence="5 6">
    <name type="scientific">Blautia obeum</name>
    <dbReference type="NCBI Taxonomy" id="40520"/>
    <lineage>
        <taxon>Bacteria</taxon>
        <taxon>Bacillati</taxon>
        <taxon>Bacillota</taxon>
        <taxon>Clostridia</taxon>
        <taxon>Lachnospirales</taxon>
        <taxon>Lachnospiraceae</taxon>
        <taxon>Blautia</taxon>
    </lineage>
</organism>
<dbReference type="AlphaFoldDB" id="A0A174HEH3"/>
<dbReference type="PROSITE" id="PS51379">
    <property type="entry name" value="4FE4S_FER_2"/>
    <property type="match status" value="2"/>
</dbReference>
<dbReference type="Proteomes" id="UP000095645">
    <property type="component" value="Unassembled WGS sequence"/>
</dbReference>
<dbReference type="InterPro" id="IPR017896">
    <property type="entry name" value="4Fe4S_Fe-S-bd"/>
</dbReference>
<dbReference type="GO" id="GO:0046872">
    <property type="term" value="F:metal ion binding"/>
    <property type="evidence" value="ECO:0007669"/>
    <property type="project" value="UniProtKB-KW"/>
</dbReference>
<dbReference type="InterPro" id="IPR017900">
    <property type="entry name" value="4Fe4S_Fe_S_CS"/>
</dbReference>
<name>A0A174HEH3_9FIRM</name>